<keyword evidence="4" id="KW-0378">Hydrolase</keyword>
<gene>
    <name evidence="9" type="ORF">SAMN04488105_101372</name>
</gene>
<dbReference type="AlphaFoldDB" id="A0A1G7AW72"/>
<proteinExistence type="inferred from homology"/>
<dbReference type="Pfam" id="PF00246">
    <property type="entry name" value="Peptidase_M14"/>
    <property type="match status" value="1"/>
</dbReference>
<evidence type="ECO:0000256" key="3">
    <source>
        <dbReference type="ARBA" id="ARBA00022670"/>
    </source>
</evidence>
<evidence type="ECO:0000256" key="4">
    <source>
        <dbReference type="ARBA" id="ARBA00022801"/>
    </source>
</evidence>
<evidence type="ECO:0000256" key="5">
    <source>
        <dbReference type="ARBA" id="ARBA00022833"/>
    </source>
</evidence>
<dbReference type="CDD" id="cd06228">
    <property type="entry name" value="M14-like"/>
    <property type="match status" value="1"/>
</dbReference>
<dbReference type="PROSITE" id="PS52035">
    <property type="entry name" value="PEPTIDASE_M14"/>
    <property type="match status" value="1"/>
</dbReference>
<dbReference type="GO" id="GO:0004181">
    <property type="term" value="F:metallocarboxypeptidase activity"/>
    <property type="evidence" value="ECO:0007669"/>
    <property type="project" value="InterPro"/>
</dbReference>
<comment type="cofactor">
    <cofactor evidence="1">
        <name>Zn(2+)</name>
        <dbReference type="ChEBI" id="CHEBI:29105"/>
    </cofactor>
</comment>
<dbReference type="EMBL" id="FNAV01000001">
    <property type="protein sequence ID" value="SDE18206.1"/>
    <property type="molecule type" value="Genomic_DNA"/>
</dbReference>
<dbReference type="SMART" id="SM00631">
    <property type="entry name" value="Zn_pept"/>
    <property type="match status" value="1"/>
</dbReference>
<evidence type="ECO:0000313" key="9">
    <source>
        <dbReference type="EMBL" id="SDE18206.1"/>
    </source>
</evidence>
<evidence type="ECO:0000256" key="1">
    <source>
        <dbReference type="ARBA" id="ARBA00001947"/>
    </source>
</evidence>
<dbReference type="GO" id="GO:0006508">
    <property type="term" value="P:proteolysis"/>
    <property type="evidence" value="ECO:0007669"/>
    <property type="project" value="UniProtKB-KW"/>
</dbReference>
<feature type="active site" description="Proton donor/acceptor" evidence="7">
    <location>
        <position position="323"/>
    </location>
</feature>
<dbReference type="SUPFAM" id="SSF53187">
    <property type="entry name" value="Zn-dependent exopeptidases"/>
    <property type="match status" value="1"/>
</dbReference>
<organism evidence="9 10">
    <name type="scientific">Salipiger thiooxidans</name>
    <dbReference type="NCBI Taxonomy" id="282683"/>
    <lineage>
        <taxon>Bacteria</taxon>
        <taxon>Pseudomonadati</taxon>
        <taxon>Pseudomonadota</taxon>
        <taxon>Alphaproteobacteria</taxon>
        <taxon>Rhodobacterales</taxon>
        <taxon>Roseobacteraceae</taxon>
        <taxon>Salipiger</taxon>
    </lineage>
</organism>
<accession>A0A1G7AW72</accession>
<keyword evidence="5" id="KW-0862">Zinc</keyword>
<evidence type="ECO:0000256" key="2">
    <source>
        <dbReference type="ARBA" id="ARBA00005988"/>
    </source>
</evidence>
<name>A0A1G7AW72_9RHOB</name>
<dbReference type="Proteomes" id="UP000198994">
    <property type="component" value="Unassembled WGS sequence"/>
</dbReference>
<dbReference type="InterPro" id="IPR000834">
    <property type="entry name" value="Peptidase_M14"/>
</dbReference>
<evidence type="ECO:0000256" key="7">
    <source>
        <dbReference type="PROSITE-ProRule" id="PRU01379"/>
    </source>
</evidence>
<keyword evidence="10" id="KW-1185">Reference proteome</keyword>
<evidence type="ECO:0000259" key="8">
    <source>
        <dbReference type="PROSITE" id="PS52035"/>
    </source>
</evidence>
<dbReference type="GO" id="GO:0008270">
    <property type="term" value="F:zinc ion binding"/>
    <property type="evidence" value="ECO:0007669"/>
    <property type="project" value="InterPro"/>
</dbReference>
<dbReference type="RefSeq" id="WP_089954669.1">
    <property type="nucleotide sequence ID" value="NZ_FNAV01000001.1"/>
</dbReference>
<feature type="domain" description="Peptidase M14" evidence="8">
    <location>
        <begin position="2"/>
        <end position="350"/>
    </location>
</feature>
<keyword evidence="3" id="KW-0645">Protease</keyword>
<dbReference type="PANTHER" id="PTHR11705">
    <property type="entry name" value="PROTEASE FAMILY M14 CARBOXYPEPTIDASE A,B"/>
    <property type="match status" value="1"/>
</dbReference>
<dbReference type="OrthoDB" id="5294005at2"/>
<dbReference type="PRINTS" id="PR00765">
    <property type="entry name" value="CRBOXYPTASEA"/>
</dbReference>
<evidence type="ECO:0000256" key="6">
    <source>
        <dbReference type="ARBA" id="ARBA00023049"/>
    </source>
</evidence>
<dbReference type="GO" id="GO:0005615">
    <property type="term" value="C:extracellular space"/>
    <property type="evidence" value="ECO:0007669"/>
    <property type="project" value="TreeGrafter"/>
</dbReference>
<dbReference type="PANTHER" id="PTHR11705:SF143">
    <property type="entry name" value="SLL0236 PROTEIN"/>
    <property type="match status" value="1"/>
</dbReference>
<comment type="similarity">
    <text evidence="2 7">Belongs to the peptidase M14 family.</text>
</comment>
<keyword evidence="6" id="KW-0482">Metalloprotease</keyword>
<evidence type="ECO:0000313" key="10">
    <source>
        <dbReference type="Proteomes" id="UP000198994"/>
    </source>
</evidence>
<dbReference type="Gene3D" id="3.40.630.10">
    <property type="entry name" value="Zn peptidases"/>
    <property type="match status" value="1"/>
</dbReference>
<keyword evidence="9" id="KW-0121">Carboxypeptidase</keyword>
<reference evidence="10" key="1">
    <citation type="submission" date="2016-10" db="EMBL/GenBank/DDBJ databases">
        <authorList>
            <person name="Varghese N."/>
            <person name="Submissions S."/>
        </authorList>
    </citation>
    <scope>NUCLEOTIDE SEQUENCE [LARGE SCALE GENOMIC DNA]</scope>
    <source>
        <strain evidence="10">DSM 10146</strain>
    </source>
</reference>
<dbReference type="STRING" id="282683.SAMN04488105_101372"/>
<sequence>MSYLSFEEIVTGVRNLATEYGAFCDLVTLPNTSVEARDVLALALGDTRGPEVRTVVYVGGVHAREWIPPDALLYFAADLLEARRAGTGLSWGDARISAEELGRIFGTLQLVILPCANPDGRIYSQEVDPDWRKNRARNVRPDGGVCHGVDINRNFDVAWDFRRTFAPDAVSASDDPCNKYLYVGPEAASEPETANIVWLLDHFTGTGWYLDIHSAVPAIYHNWGLDELQSDAPGMNFLNPAHDGQRGIAGDTLYREFIEPADATEMARLSRLMAEEIRKVRGDEYEVSASFSLYATSGASDDYAYSRHRADTGKAKVLGFTMECGHAFQPEFAEAEEVMREVSAALARFAADVSSVAPV</sequence>
<protein>
    <submittedName>
        <fullName evidence="9">Zinc carboxypeptidase</fullName>
    </submittedName>
</protein>